<evidence type="ECO:0000256" key="1">
    <source>
        <dbReference type="ARBA" id="ARBA00022490"/>
    </source>
</evidence>
<reference evidence="12 13" key="1">
    <citation type="submission" date="2016-11" db="EMBL/GenBank/DDBJ databases">
        <authorList>
            <person name="Jaros S."/>
            <person name="Januszkiewicz K."/>
            <person name="Wedrychowicz H."/>
        </authorList>
    </citation>
    <scope>NUCLEOTIDE SEQUENCE [LARGE SCALE GENOMIC DNA]</scope>
    <source>
        <strain evidence="12 13">DSM 14809</strain>
    </source>
</reference>
<feature type="compositionally biased region" description="Basic and acidic residues" evidence="9">
    <location>
        <begin position="149"/>
        <end position="166"/>
    </location>
</feature>
<dbReference type="SUPFAM" id="SSF52172">
    <property type="entry name" value="CheY-like"/>
    <property type="match status" value="1"/>
</dbReference>
<dbReference type="GO" id="GO:0005737">
    <property type="term" value="C:cytoplasm"/>
    <property type="evidence" value="ECO:0007669"/>
    <property type="project" value="UniProtKB-SubCell"/>
</dbReference>
<dbReference type="RefSeq" id="WP_072914353.1">
    <property type="nucleotide sequence ID" value="NZ_FQYQ01000006.1"/>
</dbReference>
<dbReference type="InterPro" id="IPR011006">
    <property type="entry name" value="CheY-like_superfamily"/>
</dbReference>
<dbReference type="InterPro" id="IPR035909">
    <property type="entry name" value="CheB_C"/>
</dbReference>
<evidence type="ECO:0000259" key="10">
    <source>
        <dbReference type="PROSITE" id="PS50110"/>
    </source>
</evidence>
<dbReference type="CDD" id="cd16432">
    <property type="entry name" value="CheB_Rec"/>
    <property type="match status" value="1"/>
</dbReference>
<evidence type="ECO:0000256" key="9">
    <source>
        <dbReference type="SAM" id="MobiDB-lite"/>
    </source>
</evidence>
<evidence type="ECO:0000313" key="12">
    <source>
        <dbReference type="EMBL" id="SHI85109.1"/>
    </source>
</evidence>
<dbReference type="EC" id="3.5.1.44" evidence="6"/>
<dbReference type="AlphaFoldDB" id="A0A1M6EI59"/>
<keyword evidence="2 6" id="KW-0145">Chemotaxis</keyword>
<dbReference type="GO" id="GO:0050568">
    <property type="term" value="F:protein-glutamine glutaminase activity"/>
    <property type="evidence" value="ECO:0007669"/>
    <property type="project" value="UniProtKB-UniRule"/>
</dbReference>
<evidence type="ECO:0000256" key="2">
    <source>
        <dbReference type="ARBA" id="ARBA00022500"/>
    </source>
</evidence>
<feature type="compositionally biased region" description="Low complexity" evidence="9">
    <location>
        <begin position="199"/>
        <end position="213"/>
    </location>
</feature>
<evidence type="ECO:0000256" key="4">
    <source>
        <dbReference type="ARBA" id="ARBA00024867"/>
    </source>
</evidence>
<feature type="active site" evidence="6 7">
    <location>
        <position position="268"/>
    </location>
</feature>
<dbReference type="PANTHER" id="PTHR42872:SF6">
    <property type="entry name" value="PROTEIN-GLUTAMATE METHYLESTERASE_PROTEIN-GLUTAMINE GLUTAMINASE"/>
    <property type="match status" value="1"/>
</dbReference>
<dbReference type="SUPFAM" id="SSF52738">
    <property type="entry name" value="Methylesterase CheB, C-terminal domain"/>
    <property type="match status" value="1"/>
</dbReference>
<feature type="compositionally biased region" description="Low complexity" evidence="9">
    <location>
        <begin position="179"/>
        <end position="191"/>
    </location>
</feature>
<evidence type="ECO:0000256" key="5">
    <source>
        <dbReference type="ARBA" id="ARBA00048267"/>
    </source>
</evidence>
<dbReference type="EC" id="3.1.1.61" evidence="6"/>
<dbReference type="GO" id="GO:0006935">
    <property type="term" value="P:chemotaxis"/>
    <property type="evidence" value="ECO:0007669"/>
    <property type="project" value="UniProtKB-UniRule"/>
</dbReference>
<dbReference type="Proteomes" id="UP000184185">
    <property type="component" value="Unassembled WGS sequence"/>
</dbReference>
<keyword evidence="1 6" id="KW-0963">Cytoplasm</keyword>
<comment type="catalytic activity">
    <reaction evidence="5 6">
        <text>[protein]-L-glutamate 5-O-methyl ester + H2O = L-glutamyl-[protein] + methanol + H(+)</text>
        <dbReference type="Rhea" id="RHEA:23236"/>
        <dbReference type="Rhea" id="RHEA-COMP:10208"/>
        <dbReference type="Rhea" id="RHEA-COMP:10311"/>
        <dbReference type="ChEBI" id="CHEBI:15377"/>
        <dbReference type="ChEBI" id="CHEBI:15378"/>
        <dbReference type="ChEBI" id="CHEBI:17790"/>
        <dbReference type="ChEBI" id="CHEBI:29973"/>
        <dbReference type="ChEBI" id="CHEBI:82795"/>
        <dbReference type="EC" id="3.1.1.61"/>
    </reaction>
</comment>
<evidence type="ECO:0000313" key="13">
    <source>
        <dbReference type="Proteomes" id="UP000184185"/>
    </source>
</evidence>
<comment type="catalytic activity">
    <reaction evidence="6">
        <text>L-glutaminyl-[protein] + H2O = L-glutamyl-[protein] + NH4(+)</text>
        <dbReference type="Rhea" id="RHEA:16441"/>
        <dbReference type="Rhea" id="RHEA-COMP:10207"/>
        <dbReference type="Rhea" id="RHEA-COMP:10208"/>
        <dbReference type="ChEBI" id="CHEBI:15377"/>
        <dbReference type="ChEBI" id="CHEBI:28938"/>
        <dbReference type="ChEBI" id="CHEBI:29973"/>
        <dbReference type="ChEBI" id="CHEBI:30011"/>
        <dbReference type="EC" id="3.5.1.44"/>
    </reaction>
</comment>
<evidence type="ECO:0000256" key="6">
    <source>
        <dbReference type="HAMAP-Rule" id="MF_00099"/>
    </source>
</evidence>
<keyword evidence="3 6" id="KW-0378">Hydrolase</keyword>
<accession>A0A1M6EI59</accession>
<comment type="subcellular location">
    <subcellularLocation>
        <location evidence="6">Cytoplasm</location>
    </subcellularLocation>
</comment>
<dbReference type="GO" id="GO:0008984">
    <property type="term" value="F:protein-glutamate methylesterase activity"/>
    <property type="evidence" value="ECO:0007669"/>
    <property type="project" value="UniProtKB-UniRule"/>
</dbReference>
<comment type="domain">
    <text evidence="6">Contains a C-terminal catalytic domain, and an N-terminal region which modulates catalytic activity.</text>
</comment>
<feature type="active site" evidence="6 7">
    <location>
        <position position="365"/>
    </location>
</feature>
<evidence type="ECO:0000259" key="11">
    <source>
        <dbReference type="PROSITE" id="PS50122"/>
    </source>
</evidence>
<dbReference type="HAMAP" id="MF_00099">
    <property type="entry name" value="CheB_chemtxs"/>
    <property type="match status" value="1"/>
</dbReference>
<feature type="domain" description="CheB-type methylesterase" evidence="11">
    <location>
        <begin position="226"/>
        <end position="421"/>
    </location>
</feature>
<comment type="similarity">
    <text evidence="6">Belongs to the CheB family.</text>
</comment>
<evidence type="ECO:0000256" key="3">
    <source>
        <dbReference type="ARBA" id="ARBA00022801"/>
    </source>
</evidence>
<dbReference type="CDD" id="cd17541">
    <property type="entry name" value="REC_CheB-like"/>
    <property type="match status" value="1"/>
</dbReference>
<keyword evidence="6 8" id="KW-0597">Phosphoprotein</keyword>
<dbReference type="PROSITE" id="PS50122">
    <property type="entry name" value="CHEB"/>
    <property type="match status" value="1"/>
</dbReference>
<dbReference type="Gene3D" id="3.40.50.180">
    <property type="entry name" value="Methylesterase CheB, C-terminal domain"/>
    <property type="match status" value="1"/>
</dbReference>
<gene>
    <name evidence="6" type="primary">cheB</name>
    <name evidence="12" type="ORF">SAMN02745725_01222</name>
</gene>
<dbReference type="EMBL" id="FQYQ01000006">
    <property type="protein sequence ID" value="SHI85109.1"/>
    <property type="molecule type" value="Genomic_DNA"/>
</dbReference>
<name>A0A1M6EI59_PSEXY</name>
<comment type="function">
    <text evidence="4">May play the central regulatory role in sporulation. It may be an element of the effector pathway responsible for the activation of sporulation genes in response to nutritional stress. Spo0A may act in concert with spo0H (a sigma factor) to control the expression of some genes that are critical to the sporulation process.</text>
</comment>
<dbReference type="Pfam" id="PF01339">
    <property type="entry name" value="CheB_methylest"/>
    <property type="match status" value="1"/>
</dbReference>
<dbReference type="InterPro" id="IPR008248">
    <property type="entry name" value="CheB-like"/>
</dbReference>
<dbReference type="InterPro" id="IPR000673">
    <property type="entry name" value="Sig_transdc_resp-reg_Me-estase"/>
</dbReference>
<dbReference type="Gene3D" id="3.40.50.2300">
    <property type="match status" value="1"/>
</dbReference>
<protein>
    <recommendedName>
        <fullName evidence="6">Protein-glutamate methylesterase/protein-glutamine glutaminase</fullName>
        <ecNumber evidence="6">3.1.1.61</ecNumber>
        <ecNumber evidence="6">3.5.1.44</ecNumber>
    </recommendedName>
</protein>
<dbReference type="STRING" id="185007.SAMN02910350_01269"/>
<comment type="PTM">
    <text evidence="6">Phosphorylated by CheA. Phosphorylation of the N-terminal regulatory domain activates the methylesterase activity.</text>
</comment>
<evidence type="ECO:0000256" key="7">
    <source>
        <dbReference type="PROSITE-ProRule" id="PRU00050"/>
    </source>
</evidence>
<feature type="compositionally biased region" description="Polar residues" evidence="9">
    <location>
        <begin position="133"/>
        <end position="148"/>
    </location>
</feature>
<dbReference type="PROSITE" id="PS50110">
    <property type="entry name" value="RESPONSE_REGULATORY"/>
    <property type="match status" value="1"/>
</dbReference>
<proteinExistence type="inferred from homology"/>
<dbReference type="Pfam" id="PF00072">
    <property type="entry name" value="Response_reg"/>
    <property type="match status" value="1"/>
</dbReference>
<dbReference type="InterPro" id="IPR001789">
    <property type="entry name" value="Sig_transdc_resp-reg_receiver"/>
</dbReference>
<dbReference type="GO" id="GO:0000156">
    <property type="term" value="F:phosphorelay response regulator activity"/>
    <property type="evidence" value="ECO:0007669"/>
    <property type="project" value="InterPro"/>
</dbReference>
<evidence type="ECO:0000256" key="8">
    <source>
        <dbReference type="PROSITE-ProRule" id="PRU00169"/>
    </source>
</evidence>
<dbReference type="OrthoDB" id="9793421at2"/>
<feature type="modified residue" description="4-aspartylphosphate" evidence="6 8">
    <location>
        <position position="54"/>
    </location>
</feature>
<feature type="region of interest" description="Disordered" evidence="9">
    <location>
        <begin position="133"/>
        <end position="230"/>
    </location>
</feature>
<feature type="domain" description="Response regulatory" evidence="10">
    <location>
        <begin position="3"/>
        <end position="121"/>
    </location>
</feature>
<feature type="active site" evidence="6 7">
    <location>
        <position position="241"/>
    </location>
</feature>
<dbReference type="PANTHER" id="PTHR42872">
    <property type="entry name" value="PROTEIN-GLUTAMATE METHYLESTERASE/PROTEIN-GLUTAMINE GLUTAMINASE"/>
    <property type="match status" value="1"/>
</dbReference>
<keyword evidence="13" id="KW-1185">Reference proteome</keyword>
<comment type="function">
    <text evidence="6">Involved in chemotaxis. Part of a chemotaxis signal transduction system that modulates chemotaxis in response to various stimuli. Catalyzes the demethylation of specific methylglutamate residues introduced into the chemoreceptors (methyl-accepting chemotaxis proteins or MCP) by CheR. Also mediates the irreversible deamidation of specific glutamine residues to glutamic acid.</text>
</comment>
<organism evidence="12 13">
    <name type="scientific">Pseudobutyrivibrio xylanivorans DSM 14809</name>
    <dbReference type="NCBI Taxonomy" id="1123012"/>
    <lineage>
        <taxon>Bacteria</taxon>
        <taxon>Bacillati</taxon>
        <taxon>Bacillota</taxon>
        <taxon>Clostridia</taxon>
        <taxon>Lachnospirales</taxon>
        <taxon>Lachnospiraceae</taxon>
        <taxon>Pseudobutyrivibrio</taxon>
    </lineage>
</organism>
<dbReference type="NCBIfam" id="NF001965">
    <property type="entry name" value="PRK00742.1"/>
    <property type="match status" value="1"/>
</dbReference>
<sequence length="421" mass="45591">MYKILVVDDSALMRRVICDIINADSDFRVVDVSADGEDAYNKIKNNPYDLVVLDMVLPKLQGVDLLAKLSNEKIPFNVVLVSSILKEDTESTIRALEYGALDFVVKPIRSGSDTRDVFGRQLITALHNATKQSNFRQISARRTPSDATKTIEESRRSTFERMENVKRSLQAAKTGGGSAQTTSSSSSSPSQTPVERKPVTQASTQTASSTPPVVEKKSSSPPPKPVGTGVRTKKIIALACSTGGPQALHTFIPMLPATLSVPLVLVQHMPEGFTASLAARLDQISAVNVKEAENGEYFKPGWVYITPGGKHMEICEDGSRAAYCHLDDSPPVNSLKPCADVMYRSLIKSSFDEIICVVLTGMGADGSEGIKYLNQYKKTYVISQEASTCVVYGMPKAVEQGGLSNEVVPLKSVANSIVKRL</sequence>
<dbReference type="SMART" id="SM00448">
    <property type="entry name" value="REC"/>
    <property type="match status" value="1"/>
</dbReference>